<sequence>MSERAAFLRSLRGRAYDRDAFNCWHLASLVQATLFGRLLPVADPGLVADTRERARVLAGHPARAAWQPVAAPVDGALVLMGKVAGAETHAGTWLAEDGGLILHTDEPHGVALDPPLELAQAQRWRLTYLIPMAS</sequence>
<dbReference type="EMBL" id="CP029553">
    <property type="protein sequence ID" value="AWN47123.1"/>
    <property type="molecule type" value="Genomic_DNA"/>
</dbReference>
<evidence type="ECO:0000313" key="2">
    <source>
        <dbReference type="Proteomes" id="UP000245444"/>
    </source>
</evidence>
<accession>A0A2U8WLV4</accession>
<protein>
    <submittedName>
        <fullName evidence="1">Glycoside hydrolase</fullName>
    </submittedName>
</protein>
<gene>
    <name evidence="1" type="ORF">DK419_13045</name>
</gene>
<dbReference type="RefSeq" id="WP_109959454.1">
    <property type="nucleotide sequence ID" value="NZ_CP029553.1"/>
</dbReference>
<reference evidence="1 2" key="1">
    <citation type="submission" date="2018-05" db="EMBL/GenBank/DDBJ databases">
        <title>Complete Genome Sequence of Methylobacterium sp. 17Sr1-28.</title>
        <authorList>
            <person name="Srinivasan S."/>
        </authorList>
    </citation>
    <scope>NUCLEOTIDE SEQUENCE [LARGE SCALE GENOMIC DNA]</scope>
    <source>
        <strain evidence="1 2">17Sr1-28</strain>
    </source>
</reference>
<evidence type="ECO:0000313" key="1">
    <source>
        <dbReference type="EMBL" id="AWN47123.1"/>
    </source>
</evidence>
<keyword evidence="2" id="KW-1185">Reference proteome</keyword>
<dbReference type="AlphaFoldDB" id="A0A2U8WLV4"/>
<organism evidence="1 2">
    <name type="scientific">Methylobacterium terrae</name>
    <dbReference type="NCBI Taxonomy" id="2202827"/>
    <lineage>
        <taxon>Bacteria</taxon>
        <taxon>Pseudomonadati</taxon>
        <taxon>Pseudomonadota</taxon>
        <taxon>Alphaproteobacteria</taxon>
        <taxon>Hyphomicrobiales</taxon>
        <taxon>Methylobacteriaceae</taxon>
        <taxon>Methylobacterium</taxon>
    </lineage>
</organism>
<dbReference type="KEGG" id="mtea:DK419_13045"/>
<dbReference type="Proteomes" id="UP000245444">
    <property type="component" value="Chromosome"/>
</dbReference>
<keyword evidence="1" id="KW-0378">Hydrolase</keyword>
<proteinExistence type="predicted"/>
<dbReference type="OrthoDB" id="7992881at2"/>
<name>A0A2U8WLV4_9HYPH</name>
<dbReference type="GO" id="GO:0016787">
    <property type="term" value="F:hydrolase activity"/>
    <property type="evidence" value="ECO:0007669"/>
    <property type="project" value="UniProtKB-KW"/>
</dbReference>